<dbReference type="EMBL" id="FMJB01000055">
    <property type="protein sequence ID" value="SCM68322.1"/>
    <property type="molecule type" value="Genomic_DNA"/>
</dbReference>
<sequence>MLLKSYQKKTLDTLDGFLSRSLASGPAEAFAHAVKEQEAQALLEGRKMEPRAYRPLQHLPEVPYVCLRLPTGGGKTLLAAESIRLAARSYLGRAYPLVLWMVPSDAIKSQTLEALKDRDHAYRRRLDENFGGHVRVFDIAEFETLRPQDMARSACVVVSTIQAFRVTNTVGRRVYAHHEELETHFAGVPTEGMEVVSAEEAAGNDMLREGAVKFSFANLLYHQRPLMIVDEAHNAVSGLSREVQARIRPAAIIEFTATPRGVNNILYSVTASALKDEEMIKLPIRVRPHDDWREAVSSTVATRHMLEEKAKRDRDHIRPVALYQAQAKNGHPTVEEVKTYLMEEKLIPEAWIKIATGEQRELDGVNLRDPSVPVRHVITVAALKEGWDCPSAYVLCATQNLSSTTAVEQLLGRVLRMPYATRRKDPALNCAYAHVSEPNFAAAANGLRDKLIDMGFTDEEVRESLQPRGVDQDEQGRLFDPDPVRPKPVLQVTVEDTPEVRQTLNELQEGGVDYVPKADGTLSVGVKGAVSDDVATAVRAVVPDANHGHFDAQLAKHRAQVEAQKTRAELGAVIEVPRLLVEMEGEVFEADTDAIYERVEWSLLKHPAELTEAELTFRREEEVVVIDLEGEKLVYSRSTQEAPQLTGLATPDDADIEVTLVQWLTRECRDRWIPDAEMQPWIAGLIGKLLEREGVTVRTLIDWQHQIAARIRWKVAEIHKAERETAHQIMLFDDLAKPTSDAAAVVRFDDQVYRTVPTQPIGATRFRRHLLGADRAPLLDGDLNGEEFQCAWSLDSLEQVDVWVRNVAKHPDSFWLPRVGSRFYPDFVARLTDGSIFVVEYKGEHLVGAPEAREKDRIGKLWAKTTGNVFLMVRKVAHGVDAEGQMRAAIEK</sequence>
<organism evidence="2 3">
    <name type="scientific">Donghicola eburneus</name>
    <dbReference type="NCBI Taxonomy" id="393278"/>
    <lineage>
        <taxon>Bacteria</taxon>
        <taxon>Pseudomonadati</taxon>
        <taxon>Pseudomonadota</taxon>
        <taxon>Alphaproteobacteria</taxon>
        <taxon>Rhodobacterales</taxon>
        <taxon>Roseobacteraceae</taxon>
        <taxon>Donghicola</taxon>
    </lineage>
</organism>
<dbReference type="Pfam" id="PF04851">
    <property type="entry name" value="ResIII"/>
    <property type="match status" value="1"/>
</dbReference>
<dbReference type="SMART" id="SM00487">
    <property type="entry name" value="DEXDc"/>
    <property type="match status" value="1"/>
</dbReference>
<dbReference type="REBASE" id="177791">
    <property type="entry name" value="DspMaORF2540P"/>
</dbReference>
<keyword evidence="3" id="KW-1185">Reference proteome</keyword>
<evidence type="ECO:0000259" key="1">
    <source>
        <dbReference type="SMART" id="SM00487"/>
    </source>
</evidence>
<name>A0A1M4N0E3_9RHOB</name>
<dbReference type="AlphaFoldDB" id="A0A1M4N0E3"/>
<dbReference type="GO" id="GO:0005524">
    <property type="term" value="F:ATP binding"/>
    <property type="evidence" value="ECO:0007669"/>
    <property type="project" value="InterPro"/>
</dbReference>
<dbReference type="SUPFAM" id="SSF52540">
    <property type="entry name" value="P-loop containing nucleoside triphosphate hydrolases"/>
    <property type="match status" value="2"/>
</dbReference>
<dbReference type="Proteomes" id="UP000184085">
    <property type="component" value="Unassembled WGS sequence"/>
</dbReference>
<dbReference type="RefSeq" id="WP_072706949.1">
    <property type="nucleotide sequence ID" value="NZ_FMJB01000055.1"/>
</dbReference>
<dbReference type="CDD" id="cd18785">
    <property type="entry name" value="SF2_C"/>
    <property type="match status" value="1"/>
</dbReference>
<dbReference type="Gene3D" id="3.40.50.300">
    <property type="entry name" value="P-loop containing nucleotide triphosphate hydrolases"/>
    <property type="match status" value="2"/>
</dbReference>
<evidence type="ECO:0000313" key="3">
    <source>
        <dbReference type="Proteomes" id="UP000184085"/>
    </source>
</evidence>
<proteinExistence type="predicted"/>
<dbReference type="GO" id="GO:0016787">
    <property type="term" value="F:hydrolase activity"/>
    <property type="evidence" value="ECO:0007669"/>
    <property type="project" value="InterPro"/>
</dbReference>
<dbReference type="InterPro" id="IPR027417">
    <property type="entry name" value="P-loop_NTPase"/>
</dbReference>
<protein>
    <submittedName>
        <fullName evidence="2">Putative type III restriction enzyme, res subunit</fullName>
    </submittedName>
</protein>
<dbReference type="GO" id="GO:0005829">
    <property type="term" value="C:cytosol"/>
    <property type="evidence" value="ECO:0007669"/>
    <property type="project" value="TreeGrafter"/>
</dbReference>
<evidence type="ECO:0000313" key="2">
    <source>
        <dbReference type="EMBL" id="SCM68322.1"/>
    </source>
</evidence>
<gene>
    <name evidence="2" type="ORF">KARMA_2539</name>
</gene>
<reference evidence="3" key="1">
    <citation type="submission" date="2016-09" db="EMBL/GenBank/DDBJ databases">
        <authorList>
            <person name="Wibberg D."/>
        </authorList>
    </citation>
    <scope>NUCLEOTIDE SEQUENCE [LARGE SCALE GENOMIC DNA]</scope>
</reference>
<dbReference type="PANTHER" id="PTHR47396">
    <property type="entry name" value="TYPE I RESTRICTION ENZYME ECOKI R PROTEIN"/>
    <property type="match status" value="1"/>
</dbReference>
<dbReference type="GO" id="GO:0003677">
    <property type="term" value="F:DNA binding"/>
    <property type="evidence" value="ECO:0007669"/>
    <property type="project" value="InterPro"/>
</dbReference>
<feature type="domain" description="Helicase ATP-binding" evidence="1">
    <location>
        <begin position="27"/>
        <end position="296"/>
    </location>
</feature>
<dbReference type="InterPro" id="IPR014001">
    <property type="entry name" value="Helicase_ATP-bd"/>
</dbReference>
<accession>A0A1M4N0E3</accession>
<dbReference type="InterPro" id="IPR006935">
    <property type="entry name" value="Helicase/UvrB_N"/>
</dbReference>
<dbReference type="PANTHER" id="PTHR47396:SF1">
    <property type="entry name" value="ATP-DEPENDENT HELICASE IRC3-RELATED"/>
    <property type="match status" value="1"/>
</dbReference>
<dbReference type="InterPro" id="IPR050742">
    <property type="entry name" value="Helicase_Restrict-Modif_Enz"/>
</dbReference>